<dbReference type="GO" id="GO:0045134">
    <property type="term" value="F:UDP phosphatase activity"/>
    <property type="evidence" value="ECO:0007669"/>
    <property type="project" value="TreeGrafter"/>
</dbReference>
<evidence type="ECO:0000256" key="2">
    <source>
        <dbReference type="ARBA" id="ARBA00009283"/>
    </source>
</evidence>
<protein>
    <recommendedName>
        <fullName evidence="5">guanosine-diphosphatase</fullName>
        <ecNumber evidence="5">3.6.1.42</ecNumber>
    </recommendedName>
</protein>
<feature type="compositionally biased region" description="Polar residues" evidence="9">
    <location>
        <begin position="65"/>
        <end position="82"/>
    </location>
</feature>
<comment type="similarity">
    <text evidence="2 8">Belongs to the GDA1/CD39 NTPase family.</text>
</comment>
<comment type="caution">
    <text evidence="10">The sequence shown here is derived from an EMBL/GenBank/DDBJ whole genome shotgun (WGS) entry which is preliminary data.</text>
</comment>
<dbReference type="GO" id="GO:0017111">
    <property type="term" value="F:ribonucleoside triphosphate phosphatase activity"/>
    <property type="evidence" value="ECO:0007669"/>
    <property type="project" value="TreeGrafter"/>
</dbReference>
<evidence type="ECO:0000256" key="3">
    <source>
        <dbReference type="ARBA" id="ARBA00022801"/>
    </source>
</evidence>
<dbReference type="PANTHER" id="PTHR11782:SF83">
    <property type="entry name" value="GUANOSINE-DIPHOSPHATASE"/>
    <property type="match status" value="1"/>
</dbReference>
<dbReference type="OrthoDB" id="6372431at2759"/>
<dbReference type="InterPro" id="IPR000407">
    <property type="entry name" value="GDA1_CD39_NTPase"/>
</dbReference>
<evidence type="ECO:0000256" key="8">
    <source>
        <dbReference type="RuleBase" id="RU003833"/>
    </source>
</evidence>
<evidence type="ECO:0000256" key="1">
    <source>
        <dbReference type="ARBA" id="ARBA00004323"/>
    </source>
</evidence>
<dbReference type="GO" id="GO:0009134">
    <property type="term" value="P:nucleoside diphosphate catabolic process"/>
    <property type="evidence" value="ECO:0007669"/>
    <property type="project" value="TreeGrafter"/>
</dbReference>
<evidence type="ECO:0000256" key="9">
    <source>
        <dbReference type="SAM" id="MobiDB-lite"/>
    </source>
</evidence>
<dbReference type="Pfam" id="PF01150">
    <property type="entry name" value="GDA1_CD39"/>
    <property type="match status" value="1"/>
</dbReference>
<feature type="compositionally biased region" description="Polar residues" evidence="9">
    <location>
        <begin position="32"/>
        <end position="50"/>
    </location>
</feature>
<comment type="function">
    <text evidence="4">After transfer of sugars to endogenous macromolecular acceptors, the enzyme converts nucleoside diphosphates to nucleoside monophosphates which in turn exit the Golgi lumen in a coupled antiporter reaction, allowing entry of additional nucleotide sugar from the cytosol.</text>
</comment>
<accession>A0A9P6JM45</accession>
<name>A0A9P6JM45_9AGAR</name>
<keyword evidence="11" id="KW-1185">Reference proteome</keyword>
<dbReference type="EMBL" id="MU157878">
    <property type="protein sequence ID" value="KAF9525917.1"/>
    <property type="molecule type" value="Genomic_DNA"/>
</dbReference>
<dbReference type="CDD" id="cd24040">
    <property type="entry name" value="ASKHA_NBD_GDA1"/>
    <property type="match status" value="1"/>
</dbReference>
<dbReference type="PROSITE" id="PS01238">
    <property type="entry name" value="GDA1_CD39_NTPASE"/>
    <property type="match status" value="1"/>
</dbReference>
<feature type="active site" description="Proton acceptor" evidence="6">
    <location>
        <position position="351"/>
    </location>
</feature>
<dbReference type="Gene3D" id="3.30.420.40">
    <property type="match status" value="1"/>
</dbReference>
<organism evidence="10 11">
    <name type="scientific">Crepidotus variabilis</name>
    <dbReference type="NCBI Taxonomy" id="179855"/>
    <lineage>
        <taxon>Eukaryota</taxon>
        <taxon>Fungi</taxon>
        <taxon>Dikarya</taxon>
        <taxon>Basidiomycota</taxon>
        <taxon>Agaricomycotina</taxon>
        <taxon>Agaricomycetes</taxon>
        <taxon>Agaricomycetidae</taxon>
        <taxon>Agaricales</taxon>
        <taxon>Agaricineae</taxon>
        <taxon>Crepidotaceae</taxon>
        <taxon>Crepidotus</taxon>
    </lineage>
</organism>
<feature type="compositionally biased region" description="Low complexity" evidence="9">
    <location>
        <begin position="188"/>
        <end position="203"/>
    </location>
</feature>
<evidence type="ECO:0000256" key="7">
    <source>
        <dbReference type="PIRSR" id="PIRSR600407-2"/>
    </source>
</evidence>
<feature type="compositionally biased region" description="Basic residues" evidence="9">
    <location>
        <begin position="8"/>
        <end position="21"/>
    </location>
</feature>
<feature type="region of interest" description="Disordered" evidence="9">
    <location>
        <begin position="726"/>
        <end position="749"/>
    </location>
</feature>
<feature type="compositionally biased region" description="Basic and acidic residues" evidence="9">
    <location>
        <begin position="737"/>
        <end position="746"/>
    </location>
</feature>
<reference evidence="10" key="1">
    <citation type="submission" date="2020-11" db="EMBL/GenBank/DDBJ databases">
        <authorList>
            <consortium name="DOE Joint Genome Institute"/>
            <person name="Ahrendt S."/>
            <person name="Riley R."/>
            <person name="Andreopoulos W."/>
            <person name="Labutti K."/>
            <person name="Pangilinan J."/>
            <person name="Ruiz-Duenas F.J."/>
            <person name="Barrasa J.M."/>
            <person name="Sanchez-Garcia M."/>
            <person name="Camarero S."/>
            <person name="Miyauchi S."/>
            <person name="Serrano A."/>
            <person name="Linde D."/>
            <person name="Babiker R."/>
            <person name="Drula E."/>
            <person name="Ayuso-Fernandez I."/>
            <person name="Pacheco R."/>
            <person name="Padilla G."/>
            <person name="Ferreira P."/>
            <person name="Barriuso J."/>
            <person name="Kellner H."/>
            <person name="Castanera R."/>
            <person name="Alfaro M."/>
            <person name="Ramirez L."/>
            <person name="Pisabarro A.G."/>
            <person name="Kuo A."/>
            <person name="Tritt A."/>
            <person name="Lipzen A."/>
            <person name="He G."/>
            <person name="Yan M."/>
            <person name="Ng V."/>
            <person name="Cullen D."/>
            <person name="Martin F."/>
            <person name="Rosso M.-N."/>
            <person name="Henrissat B."/>
            <person name="Hibbett D."/>
            <person name="Martinez A.T."/>
            <person name="Grigoriev I.V."/>
        </authorList>
    </citation>
    <scope>NUCLEOTIDE SEQUENCE</scope>
    <source>
        <strain evidence="10">CBS 506.95</strain>
    </source>
</reference>
<dbReference type="Gene3D" id="3.30.420.150">
    <property type="entry name" value="Exopolyphosphatase. Domain 2"/>
    <property type="match status" value="1"/>
</dbReference>
<evidence type="ECO:0000256" key="4">
    <source>
        <dbReference type="ARBA" id="ARBA00037742"/>
    </source>
</evidence>
<evidence type="ECO:0000256" key="6">
    <source>
        <dbReference type="PIRSR" id="PIRSR600407-1"/>
    </source>
</evidence>
<keyword evidence="7" id="KW-0547">Nucleotide-binding</keyword>
<dbReference type="EC" id="3.6.1.42" evidence="5"/>
<feature type="compositionally biased region" description="Basic and acidic residues" evidence="9">
    <location>
        <begin position="163"/>
        <end position="184"/>
    </location>
</feature>
<dbReference type="GO" id="GO:0005524">
    <property type="term" value="F:ATP binding"/>
    <property type="evidence" value="ECO:0007669"/>
    <property type="project" value="UniProtKB-KW"/>
</dbReference>
<comment type="subcellular location">
    <subcellularLocation>
        <location evidence="1">Golgi apparatus membrane</location>
        <topology evidence="1">Single-pass type II membrane protein</topology>
    </subcellularLocation>
</comment>
<dbReference type="GO" id="GO:0004382">
    <property type="term" value="F:GDP phosphatase activity"/>
    <property type="evidence" value="ECO:0007669"/>
    <property type="project" value="UniProtKB-EC"/>
</dbReference>
<evidence type="ECO:0000256" key="5">
    <source>
        <dbReference type="ARBA" id="ARBA00038903"/>
    </source>
</evidence>
<sequence>MPNGPLGKHSKSKKSNLRTKPKPTPLRDDDGSTSYSSFSEVLVSPNSFTTGGSGIAGDSTLRPRSASTTTSRFLSMISPRSSNYERLEGGHGPSRNGPVGPGGVMKRFAWKKVAIAAVVLIGLVFLFGPREHRAGWTMGGSGAEKHSTTPAPTKPSVEDIEDDHPSHPIDHHQAPPLIHEDVPPQHDSSSSSPSTKHPTSFSTDPNPHLTTHCLSPYSPTLPIVQWALMIDAGSTGSRIHIYKFNNCHASPSFEYEIFQQIHPGLSSFAKHPEDAAKSLDSLLDEAKKTVPKSMWGCTPVAVKATAGLRLLPGTEADEILHTVEHRLRTIYPFQLSSKAGEGVMIMDGKEEGVYAWITANYLLGTIGGSVGKGEKPTYAVLDLGGGSTQIVFEPSFAPSEKVKDSKGRLEDGEHKYTLSFAGHTYTLYQHSYLGYGLMSARKSVHALVEFMSKMRVSPSGGTLKDASGNEIVANACLGRGMRRTIEVSGNTKRNVTMSGEEISSFEACSKIVQLVLAKDSVCEMKPCSFNGVYQPSLLDSFPETRGKVLLLSYFYDRVWPLLYPEGMEPTKARSLQPSLFSSSAPYTPLLTVRTISKLATQICDGPSVYSKHPAWSLSPKLQDELDGRPEWCLDLTFMYNLLRLGYEWGDERAVRVEKQVDGTELGWCLGAAIGLVEGGAGALKLTKNFKTYSITNSDLGTTSPTSRSKQNIGDDSETFVLLASSSKSLRTRPSKPTSEHGAEVRSHQIPPQKISNIVGHRIFGADVKVADSQNRQLSEAAKV</sequence>
<evidence type="ECO:0000313" key="10">
    <source>
        <dbReference type="EMBL" id="KAF9525917.1"/>
    </source>
</evidence>
<proteinExistence type="inferred from homology"/>
<feature type="region of interest" description="Disordered" evidence="9">
    <location>
        <begin position="137"/>
        <end position="207"/>
    </location>
</feature>
<keyword evidence="7" id="KW-0067">ATP-binding</keyword>
<keyword evidence="3 8" id="KW-0378">Hydrolase</keyword>
<dbReference type="GO" id="GO:0000139">
    <property type="term" value="C:Golgi membrane"/>
    <property type="evidence" value="ECO:0007669"/>
    <property type="project" value="UniProtKB-SubCell"/>
</dbReference>
<feature type="region of interest" description="Disordered" evidence="9">
    <location>
        <begin position="1"/>
        <end position="100"/>
    </location>
</feature>
<feature type="binding site" evidence="7">
    <location>
        <begin position="385"/>
        <end position="389"/>
    </location>
    <ligand>
        <name>ATP</name>
        <dbReference type="ChEBI" id="CHEBI:30616"/>
    </ligand>
</feature>
<dbReference type="Proteomes" id="UP000807306">
    <property type="component" value="Unassembled WGS sequence"/>
</dbReference>
<dbReference type="GO" id="GO:0006487">
    <property type="term" value="P:protein N-linked glycosylation"/>
    <property type="evidence" value="ECO:0007669"/>
    <property type="project" value="TreeGrafter"/>
</dbReference>
<evidence type="ECO:0000313" key="11">
    <source>
        <dbReference type="Proteomes" id="UP000807306"/>
    </source>
</evidence>
<dbReference type="AlphaFoldDB" id="A0A9P6JM45"/>
<gene>
    <name evidence="10" type="ORF">CPB83DRAFT_885317</name>
</gene>
<dbReference type="PANTHER" id="PTHR11782">
    <property type="entry name" value="ADENOSINE/GUANOSINE DIPHOSPHATASE"/>
    <property type="match status" value="1"/>
</dbReference>